<dbReference type="HOGENOM" id="CLU_000445_107_19_9"/>
<evidence type="ECO:0000259" key="6">
    <source>
        <dbReference type="PROSITE" id="PS50111"/>
    </source>
</evidence>
<dbReference type="RefSeq" id="WP_013625902.1">
    <property type="nucleotide sequence ID" value="NC_015172.1"/>
</dbReference>
<dbReference type="SMART" id="SM00304">
    <property type="entry name" value="HAMP"/>
    <property type="match status" value="2"/>
</dbReference>
<dbReference type="CDD" id="cd06225">
    <property type="entry name" value="HAMP"/>
    <property type="match status" value="1"/>
</dbReference>
<keyword evidence="1 3" id="KW-0807">Transducer</keyword>
<proteinExistence type="inferred from homology"/>
<dbReference type="KEGG" id="sgy:Sgly_2812"/>
<evidence type="ECO:0000313" key="9">
    <source>
        <dbReference type="Proteomes" id="UP000007488"/>
    </source>
</evidence>
<dbReference type="PANTHER" id="PTHR32089:SF112">
    <property type="entry name" value="LYSOZYME-LIKE PROTEIN-RELATED"/>
    <property type="match status" value="1"/>
</dbReference>
<name>F0SYH0_SYNGF</name>
<dbReference type="SMART" id="SM00283">
    <property type="entry name" value="MA"/>
    <property type="match status" value="1"/>
</dbReference>
<evidence type="ECO:0000256" key="2">
    <source>
        <dbReference type="ARBA" id="ARBA00029447"/>
    </source>
</evidence>
<dbReference type="GO" id="GO:0006935">
    <property type="term" value="P:chemotaxis"/>
    <property type="evidence" value="ECO:0007669"/>
    <property type="project" value="InterPro"/>
</dbReference>
<dbReference type="GO" id="GO:0004888">
    <property type="term" value="F:transmembrane signaling receptor activity"/>
    <property type="evidence" value="ECO:0007669"/>
    <property type="project" value="InterPro"/>
</dbReference>
<evidence type="ECO:0000256" key="5">
    <source>
        <dbReference type="SAM" id="Phobius"/>
    </source>
</evidence>
<organism evidence="8 9">
    <name type="scientific">Syntrophobotulus glycolicus (strain DSM 8271 / FlGlyR)</name>
    <dbReference type="NCBI Taxonomy" id="645991"/>
    <lineage>
        <taxon>Bacteria</taxon>
        <taxon>Bacillati</taxon>
        <taxon>Bacillota</taxon>
        <taxon>Clostridia</taxon>
        <taxon>Eubacteriales</taxon>
        <taxon>Desulfitobacteriaceae</taxon>
        <taxon>Syntrophobotulus</taxon>
    </lineage>
</organism>
<dbReference type="Pfam" id="PF00015">
    <property type="entry name" value="MCPsignal"/>
    <property type="match status" value="1"/>
</dbReference>
<feature type="transmembrane region" description="Helical" evidence="5">
    <location>
        <begin position="192"/>
        <end position="213"/>
    </location>
</feature>
<evidence type="ECO:0000256" key="3">
    <source>
        <dbReference type="PROSITE-ProRule" id="PRU00284"/>
    </source>
</evidence>
<dbReference type="InterPro" id="IPR004090">
    <property type="entry name" value="Chemotax_Me-accpt_rcpt"/>
</dbReference>
<dbReference type="AlphaFoldDB" id="F0SYH0"/>
<gene>
    <name evidence="8" type="ordered locus">Sgly_2812</name>
</gene>
<feature type="transmembrane region" description="Helical" evidence="5">
    <location>
        <begin position="12"/>
        <end position="34"/>
    </location>
</feature>
<dbReference type="GO" id="GO:0016020">
    <property type="term" value="C:membrane"/>
    <property type="evidence" value="ECO:0007669"/>
    <property type="project" value="InterPro"/>
</dbReference>
<keyword evidence="5" id="KW-0812">Transmembrane</keyword>
<evidence type="ECO:0000256" key="1">
    <source>
        <dbReference type="ARBA" id="ARBA00023224"/>
    </source>
</evidence>
<keyword evidence="5" id="KW-0472">Membrane</keyword>
<feature type="domain" description="HAMP" evidence="7">
    <location>
        <begin position="215"/>
        <end position="269"/>
    </location>
</feature>
<evidence type="ECO:0000259" key="7">
    <source>
        <dbReference type="PROSITE" id="PS50885"/>
    </source>
</evidence>
<feature type="coiled-coil region" evidence="4">
    <location>
        <begin position="538"/>
        <end position="572"/>
    </location>
</feature>
<sequence>MLFANLKIKTKLLALMIIFLSGILVISLFFSNLFNKTKVDGQIYNDIMLDKDLVADILPPPEYIIESYLTVLQITVEKDNNKIEQFIKHGEQLENEYQVRHEYWVNTLPEGQIRELMVVEAHRYATEFYDIRDKKLLPALLSGQRDKAEQYLIEMKDAYDKQRGVIDQIVDLTNRKTEASQAELKSVIRSGIFQMISLILTILIISILFFYLISISISKPIRYTLLTMAKISQGDLSTAVEEKYKTSNEFGQIAVGLEQMRNSFRSMILDIQNASNKLAFSSKNLSDKTQSASENIQEISASTEEMSAGMETMSASVQEIAASSEQIKAKLSGLSSQAKEANLKSGEIEQRAVALSEKAEDARQVSSTVYSEIKEKVAVAVEKAEVIKNISLLTDSVSLIANQTNLLALNAAIEAARAGEHGRGFSVVADEVRKLAEESSATVTDIRELTGKVEESIKELVENTDTLMDFIRKAVEGDYTSFVEVGRQYKLDAEDFYTVSDQVSETSMRILQGVSEVNQSMDSIAATITESSSGSQEISNATGEITALFEDLKEASEQMKALAGDLDDSMKRFML</sequence>
<dbReference type="PROSITE" id="PS50885">
    <property type="entry name" value="HAMP"/>
    <property type="match status" value="1"/>
</dbReference>
<dbReference type="Proteomes" id="UP000007488">
    <property type="component" value="Chromosome"/>
</dbReference>
<dbReference type="PRINTS" id="PR00260">
    <property type="entry name" value="CHEMTRNSDUCR"/>
</dbReference>
<dbReference type="InterPro" id="IPR003660">
    <property type="entry name" value="HAMP_dom"/>
</dbReference>
<feature type="domain" description="Methyl-accepting transducer" evidence="6">
    <location>
        <begin position="288"/>
        <end position="560"/>
    </location>
</feature>
<dbReference type="eggNOG" id="COG0840">
    <property type="taxonomic scope" value="Bacteria"/>
</dbReference>
<dbReference type="EMBL" id="CP002547">
    <property type="protein sequence ID" value="ADY57082.1"/>
    <property type="molecule type" value="Genomic_DNA"/>
</dbReference>
<keyword evidence="5" id="KW-1133">Transmembrane helix</keyword>
<keyword evidence="9" id="KW-1185">Reference proteome</keyword>
<dbReference type="Gene3D" id="1.10.287.950">
    <property type="entry name" value="Methyl-accepting chemotaxis protein"/>
    <property type="match status" value="1"/>
</dbReference>
<evidence type="ECO:0000313" key="8">
    <source>
        <dbReference type="EMBL" id="ADY57082.1"/>
    </source>
</evidence>
<dbReference type="SUPFAM" id="SSF58104">
    <property type="entry name" value="Methyl-accepting chemotaxis protein (MCP) signaling domain"/>
    <property type="match status" value="1"/>
</dbReference>
<dbReference type="STRING" id="645991.Sgly_2812"/>
<dbReference type="InterPro" id="IPR004089">
    <property type="entry name" value="MCPsignal_dom"/>
</dbReference>
<protein>
    <submittedName>
        <fullName evidence="8">Methyl-accepting chemotaxis sensory transducer</fullName>
    </submittedName>
</protein>
<accession>F0SYH0</accession>
<reference evidence="8 9" key="1">
    <citation type="journal article" date="2011" name="Stand. Genomic Sci.">
        <title>Complete genome sequence of Syntrophobotulus glycolicus type strain (FlGlyR).</title>
        <authorList>
            <person name="Han C."/>
            <person name="Mwirichia R."/>
            <person name="Chertkov O."/>
            <person name="Held B."/>
            <person name="Lapidus A."/>
            <person name="Nolan M."/>
            <person name="Lucas S."/>
            <person name="Hammon N."/>
            <person name="Deshpande S."/>
            <person name="Cheng J.F."/>
            <person name="Tapia R."/>
            <person name="Goodwin L."/>
            <person name="Pitluck S."/>
            <person name="Huntemann M."/>
            <person name="Liolios K."/>
            <person name="Ivanova N."/>
            <person name="Pagani I."/>
            <person name="Mavromatis K."/>
            <person name="Ovchinikova G."/>
            <person name="Pati A."/>
            <person name="Chen A."/>
            <person name="Palaniappan K."/>
            <person name="Land M."/>
            <person name="Hauser L."/>
            <person name="Brambilla E.M."/>
            <person name="Rohde M."/>
            <person name="Spring S."/>
            <person name="Sikorski J."/>
            <person name="Goker M."/>
            <person name="Woyke T."/>
            <person name="Bristow J."/>
            <person name="Eisen J.A."/>
            <person name="Markowitz V."/>
            <person name="Hugenholtz P."/>
            <person name="Kyrpides N.C."/>
            <person name="Klenk H.P."/>
            <person name="Detter J.C."/>
        </authorList>
    </citation>
    <scope>NUCLEOTIDE SEQUENCE [LARGE SCALE GENOMIC DNA]</scope>
    <source>
        <strain evidence="9">DSM 8271 / FlGlyR</strain>
    </source>
</reference>
<keyword evidence="4" id="KW-0175">Coiled coil</keyword>
<dbReference type="Pfam" id="PF00672">
    <property type="entry name" value="HAMP"/>
    <property type="match status" value="1"/>
</dbReference>
<dbReference type="GO" id="GO:0007165">
    <property type="term" value="P:signal transduction"/>
    <property type="evidence" value="ECO:0007669"/>
    <property type="project" value="UniProtKB-KW"/>
</dbReference>
<dbReference type="PROSITE" id="PS50111">
    <property type="entry name" value="CHEMOTAXIS_TRANSDUC_2"/>
    <property type="match status" value="1"/>
</dbReference>
<reference evidence="9" key="2">
    <citation type="submission" date="2011-02" db="EMBL/GenBank/DDBJ databases">
        <title>The complete genome of Syntrophobotulus glycolicus DSM 8271.</title>
        <authorList>
            <person name="Lucas S."/>
            <person name="Copeland A."/>
            <person name="Lapidus A."/>
            <person name="Bruce D."/>
            <person name="Goodwin L."/>
            <person name="Pitluck S."/>
            <person name="Kyrpides N."/>
            <person name="Mavromatis K."/>
            <person name="Pagani I."/>
            <person name="Ivanova N."/>
            <person name="Mikhailova N."/>
            <person name="Chertkov O."/>
            <person name="Held B."/>
            <person name="Detter J.C."/>
            <person name="Tapia R."/>
            <person name="Han C."/>
            <person name="Land M."/>
            <person name="Hauser L."/>
            <person name="Markowitz V."/>
            <person name="Cheng J.-F."/>
            <person name="Hugenholtz P."/>
            <person name="Woyke T."/>
            <person name="Wu D."/>
            <person name="Spring S."/>
            <person name="Schroeder M."/>
            <person name="Brambilla E."/>
            <person name="Klenk H.-P."/>
            <person name="Eisen J.A."/>
        </authorList>
    </citation>
    <scope>NUCLEOTIDE SEQUENCE [LARGE SCALE GENOMIC DNA]</scope>
    <source>
        <strain evidence="9">DSM 8271 / FlGlyR</strain>
    </source>
</reference>
<dbReference type="PANTHER" id="PTHR32089">
    <property type="entry name" value="METHYL-ACCEPTING CHEMOTAXIS PROTEIN MCPB"/>
    <property type="match status" value="1"/>
</dbReference>
<comment type="similarity">
    <text evidence="2">Belongs to the methyl-accepting chemotaxis (MCP) protein family.</text>
</comment>
<evidence type="ECO:0000256" key="4">
    <source>
        <dbReference type="SAM" id="Coils"/>
    </source>
</evidence>